<comment type="similarity">
    <text evidence="1">Belongs to the universal stress protein A family.</text>
</comment>
<dbReference type="Pfam" id="PF00582">
    <property type="entry name" value="Usp"/>
    <property type="match status" value="1"/>
</dbReference>
<protein>
    <submittedName>
        <fullName evidence="3">Universal stress protein</fullName>
    </submittedName>
</protein>
<feature type="domain" description="UspA" evidence="2">
    <location>
        <begin position="6"/>
        <end position="150"/>
    </location>
</feature>
<dbReference type="Proteomes" id="UP001562159">
    <property type="component" value="Unassembled WGS sequence"/>
</dbReference>
<sequence>MDPIDMFKHILVPVDNDAGTHRAIEQAIALAQGAGARVTGLHVMMEFNPIGIAEELIEPPPDQLRQLARAYADKLFSPLVHEAECAGVACETIAVQGDQPWKTIVAKAAESGCDLIVMASHGRHGLAKFMLGSETQQVLTHTGIPVLVVH</sequence>
<dbReference type="PRINTS" id="PR01438">
    <property type="entry name" value="UNVRSLSTRESS"/>
</dbReference>
<evidence type="ECO:0000313" key="4">
    <source>
        <dbReference type="Proteomes" id="UP001562159"/>
    </source>
</evidence>
<evidence type="ECO:0000259" key="2">
    <source>
        <dbReference type="Pfam" id="PF00582"/>
    </source>
</evidence>
<keyword evidence="4" id="KW-1185">Reference proteome</keyword>
<dbReference type="CDD" id="cd00293">
    <property type="entry name" value="USP-like"/>
    <property type="match status" value="1"/>
</dbReference>
<organism evidence="3 4">
    <name type="scientific">Rhodanobacter humi</name>
    <dbReference type="NCBI Taxonomy" id="1888173"/>
    <lineage>
        <taxon>Bacteria</taxon>
        <taxon>Pseudomonadati</taxon>
        <taxon>Pseudomonadota</taxon>
        <taxon>Gammaproteobacteria</taxon>
        <taxon>Lysobacterales</taxon>
        <taxon>Rhodanobacteraceae</taxon>
        <taxon>Rhodanobacter</taxon>
    </lineage>
</organism>
<dbReference type="Gene3D" id="3.40.50.620">
    <property type="entry name" value="HUPs"/>
    <property type="match status" value="1"/>
</dbReference>
<dbReference type="EMBL" id="JBGBPY010000001">
    <property type="protein sequence ID" value="MEY2184292.1"/>
    <property type="molecule type" value="Genomic_DNA"/>
</dbReference>
<dbReference type="PANTHER" id="PTHR46268:SF15">
    <property type="entry name" value="UNIVERSAL STRESS PROTEIN HP_0031"/>
    <property type="match status" value="1"/>
</dbReference>
<reference evidence="3 4" key="1">
    <citation type="submission" date="2024-07" db="EMBL/GenBank/DDBJ databases">
        <title>Molecular mechanisms and environmental adaptations of flagellar loss and biofilm growth of Rhodanobacter under environmental stress.</title>
        <authorList>
            <person name="Chen M."/>
        </authorList>
    </citation>
    <scope>NUCLEOTIDE SEQUENCE [LARGE SCALE GENOMIC DNA]</scope>
    <source>
        <strain evidence="3 4">RS22</strain>
    </source>
</reference>
<dbReference type="PANTHER" id="PTHR46268">
    <property type="entry name" value="STRESS RESPONSE PROTEIN NHAX"/>
    <property type="match status" value="1"/>
</dbReference>
<dbReference type="SUPFAM" id="SSF52402">
    <property type="entry name" value="Adenine nucleotide alpha hydrolases-like"/>
    <property type="match status" value="1"/>
</dbReference>
<evidence type="ECO:0000313" key="3">
    <source>
        <dbReference type="EMBL" id="MEY2184292.1"/>
    </source>
</evidence>
<evidence type="ECO:0000256" key="1">
    <source>
        <dbReference type="ARBA" id="ARBA00008791"/>
    </source>
</evidence>
<name>A0ABV4AV75_9GAMM</name>
<gene>
    <name evidence="3" type="ORF">AB7878_17920</name>
</gene>
<comment type="caution">
    <text evidence="3">The sequence shown here is derived from an EMBL/GenBank/DDBJ whole genome shotgun (WGS) entry which is preliminary data.</text>
</comment>
<proteinExistence type="inferred from homology"/>
<dbReference type="InterPro" id="IPR006016">
    <property type="entry name" value="UspA"/>
</dbReference>
<accession>A0ABV4AV75</accession>
<dbReference type="InterPro" id="IPR006015">
    <property type="entry name" value="Universal_stress_UspA"/>
</dbReference>
<dbReference type="InterPro" id="IPR014729">
    <property type="entry name" value="Rossmann-like_a/b/a_fold"/>
</dbReference>